<dbReference type="GO" id="GO:0031492">
    <property type="term" value="F:nucleosomal DNA binding"/>
    <property type="evidence" value="ECO:0007669"/>
    <property type="project" value="TreeGrafter"/>
</dbReference>
<keyword evidence="4" id="KW-0158">Chromosome</keyword>
<dbReference type="GO" id="GO:0006334">
    <property type="term" value="P:nucleosome assembly"/>
    <property type="evidence" value="ECO:0007669"/>
    <property type="project" value="InterPro"/>
</dbReference>
<dbReference type="PANTHER" id="PTHR11467:SF36">
    <property type="entry name" value="HISTONE 24-RELATED"/>
    <property type="match status" value="1"/>
</dbReference>
<evidence type="ECO:0000256" key="5">
    <source>
        <dbReference type="ARBA" id="ARBA00023125"/>
    </source>
</evidence>
<dbReference type="Gene3D" id="1.10.10.10">
    <property type="entry name" value="Winged helix-like DNA-binding domain superfamily/Winged helix DNA-binding domain"/>
    <property type="match status" value="1"/>
</dbReference>
<dbReference type="Pfam" id="PF00538">
    <property type="entry name" value="Linker_histone"/>
    <property type="match status" value="1"/>
</dbReference>
<dbReference type="PROSITE" id="PS51504">
    <property type="entry name" value="H15"/>
    <property type="match status" value="1"/>
</dbReference>
<name>A0A9W9LMF0_9EURO</name>
<keyword evidence="5" id="KW-0238">DNA-binding</keyword>
<dbReference type="GO" id="GO:0030261">
    <property type="term" value="P:chromosome condensation"/>
    <property type="evidence" value="ECO:0007669"/>
    <property type="project" value="TreeGrafter"/>
</dbReference>
<keyword evidence="9" id="KW-1185">Reference proteome</keyword>
<evidence type="ECO:0000256" key="1">
    <source>
        <dbReference type="ARBA" id="ARBA00004123"/>
    </source>
</evidence>
<accession>A0A9W9LMF0</accession>
<reference evidence="8" key="1">
    <citation type="submission" date="2022-11" db="EMBL/GenBank/DDBJ databases">
        <authorList>
            <person name="Petersen C."/>
        </authorList>
    </citation>
    <scope>NUCLEOTIDE SEQUENCE</scope>
    <source>
        <strain evidence="8">IBT 21917</strain>
    </source>
</reference>
<dbReference type="AlphaFoldDB" id="A0A9W9LMF0"/>
<comment type="caution">
    <text evidence="8">The sequence shown here is derived from an EMBL/GenBank/DDBJ whole genome shotgun (WGS) entry which is preliminary data.</text>
</comment>
<keyword evidence="6" id="KW-0539">Nucleus</keyword>
<evidence type="ECO:0000256" key="6">
    <source>
        <dbReference type="ARBA" id="ARBA00023242"/>
    </source>
</evidence>
<evidence type="ECO:0000256" key="2">
    <source>
        <dbReference type="ARBA" id="ARBA00004286"/>
    </source>
</evidence>
<dbReference type="SUPFAM" id="SSF46785">
    <property type="entry name" value="Winged helix' DNA-binding domain"/>
    <property type="match status" value="1"/>
</dbReference>
<dbReference type="GO" id="GO:0000786">
    <property type="term" value="C:nucleosome"/>
    <property type="evidence" value="ECO:0007669"/>
    <property type="project" value="InterPro"/>
</dbReference>
<dbReference type="InterPro" id="IPR036390">
    <property type="entry name" value="WH_DNA-bd_sf"/>
</dbReference>
<sequence length="105" mass="11522">MPPKKATSAAKKAAPAPHASYRDMIKDAIVNLKERNGSSRQAIKKYVIANNKLAIASQGAFDAQFNKAIKSGVDKGEFTQPKGMFHLPILLTWTRHAEGQSRRGF</sequence>
<dbReference type="EMBL" id="JAPQKO010000005">
    <property type="protein sequence ID" value="KAJ5162376.1"/>
    <property type="molecule type" value="Genomic_DNA"/>
</dbReference>
<dbReference type="GO" id="GO:0003690">
    <property type="term" value="F:double-stranded DNA binding"/>
    <property type="evidence" value="ECO:0007669"/>
    <property type="project" value="TreeGrafter"/>
</dbReference>
<dbReference type="Proteomes" id="UP001146351">
    <property type="component" value="Unassembled WGS sequence"/>
</dbReference>
<evidence type="ECO:0000256" key="3">
    <source>
        <dbReference type="ARBA" id="ARBA00020833"/>
    </source>
</evidence>
<evidence type="ECO:0000313" key="8">
    <source>
        <dbReference type="EMBL" id="KAJ5162376.1"/>
    </source>
</evidence>
<evidence type="ECO:0000256" key="4">
    <source>
        <dbReference type="ARBA" id="ARBA00022454"/>
    </source>
</evidence>
<organism evidence="8 9">
    <name type="scientific">Penicillium capsulatum</name>
    <dbReference type="NCBI Taxonomy" id="69766"/>
    <lineage>
        <taxon>Eukaryota</taxon>
        <taxon>Fungi</taxon>
        <taxon>Dikarya</taxon>
        <taxon>Ascomycota</taxon>
        <taxon>Pezizomycotina</taxon>
        <taxon>Eurotiomycetes</taxon>
        <taxon>Eurotiomycetidae</taxon>
        <taxon>Eurotiales</taxon>
        <taxon>Aspergillaceae</taxon>
        <taxon>Penicillium</taxon>
    </lineage>
</organism>
<feature type="domain" description="H15" evidence="7">
    <location>
        <begin position="17"/>
        <end position="89"/>
    </location>
</feature>
<dbReference type="OrthoDB" id="1110759at2759"/>
<dbReference type="SMART" id="SM00526">
    <property type="entry name" value="H15"/>
    <property type="match status" value="1"/>
</dbReference>
<protein>
    <recommendedName>
        <fullName evidence="3">Histone H1</fullName>
    </recommendedName>
</protein>
<evidence type="ECO:0000259" key="7">
    <source>
        <dbReference type="PROSITE" id="PS51504"/>
    </source>
</evidence>
<dbReference type="InterPro" id="IPR036388">
    <property type="entry name" value="WH-like_DNA-bd_sf"/>
</dbReference>
<evidence type="ECO:0000313" key="9">
    <source>
        <dbReference type="Proteomes" id="UP001146351"/>
    </source>
</evidence>
<dbReference type="GO" id="GO:0005634">
    <property type="term" value="C:nucleus"/>
    <property type="evidence" value="ECO:0007669"/>
    <property type="project" value="UniProtKB-SubCell"/>
</dbReference>
<gene>
    <name evidence="8" type="ORF">N7492_007768</name>
</gene>
<reference evidence="8" key="2">
    <citation type="journal article" date="2023" name="IMA Fungus">
        <title>Comparative genomic study of the Penicillium genus elucidates a diverse pangenome and 15 lateral gene transfer events.</title>
        <authorList>
            <person name="Petersen C."/>
            <person name="Sorensen T."/>
            <person name="Nielsen M.R."/>
            <person name="Sondergaard T.E."/>
            <person name="Sorensen J.L."/>
            <person name="Fitzpatrick D.A."/>
            <person name="Frisvad J.C."/>
            <person name="Nielsen K.L."/>
        </authorList>
    </citation>
    <scope>NUCLEOTIDE SEQUENCE</scope>
    <source>
        <strain evidence="8">IBT 21917</strain>
    </source>
</reference>
<dbReference type="PANTHER" id="PTHR11467">
    <property type="entry name" value="HISTONE H1"/>
    <property type="match status" value="1"/>
</dbReference>
<dbReference type="CDD" id="cd00073">
    <property type="entry name" value="H15"/>
    <property type="match status" value="1"/>
</dbReference>
<dbReference type="GO" id="GO:0045910">
    <property type="term" value="P:negative regulation of DNA recombination"/>
    <property type="evidence" value="ECO:0007669"/>
    <property type="project" value="TreeGrafter"/>
</dbReference>
<comment type="subcellular location">
    <subcellularLocation>
        <location evidence="2">Chromosome</location>
    </subcellularLocation>
    <subcellularLocation>
        <location evidence="1">Nucleus</location>
    </subcellularLocation>
</comment>
<proteinExistence type="predicted"/>
<dbReference type="InterPro" id="IPR005818">
    <property type="entry name" value="Histone_H1/H5_H15"/>
</dbReference>